<name>A0A2T0QF26_9ACTN</name>
<feature type="region of interest" description="Disordered" evidence="2">
    <location>
        <begin position="1"/>
        <end position="23"/>
    </location>
</feature>
<gene>
    <name evidence="4" type="ORF">CLV72_1011114</name>
</gene>
<evidence type="ECO:0000256" key="1">
    <source>
        <dbReference type="ARBA" id="ARBA00004328"/>
    </source>
</evidence>
<dbReference type="Gene3D" id="3.30.2400.10">
    <property type="entry name" value="Major capsid protein gp5"/>
    <property type="match status" value="1"/>
</dbReference>
<evidence type="ECO:0000313" key="4">
    <source>
        <dbReference type="EMBL" id="PRY02512.1"/>
    </source>
</evidence>
<accession>A0A2T0QF26</accession>
<evidence type="ECO:0000313" key="5">
    <source>
        <dbReference type="Proteomes" id="UP000237846"/>
    </source>
</evidence>
<proteinExistence type="predicted"/>
<evidence type="ECO:0000259" key="3">
    <source>
        <dbReference type="Pfam" id="PF05065"/>
    </source>
</evidence>
<dbReference type="SUPFAM" id="SSF56563">
    <property type="entry name" value="Major capsid protein gp5"/>
    <property type="match status" value="1"/>
</dbReference>
<dbReference type="NCBIfam" id="TIGR01554">
    <property type="entry name" value="major_cap_HK97"/>
    <property type="match status" value="1"/>
</dbReference>
<dbReference type="RefSeq" id="WP_106240222.1">
    <property type="nucleotide sequence ID" value="NZ_PVZC01000001.1"/>
</dbReference>
<organism evidence="4 5">
    <name type="scientific">Allonocardiopsis opalescens</name>
    <dbReference type="NCBI Taxonomy" id="1144618"/>
    <lineage>
        <taxon>Bacteria</taxon>
        <taxon>Bacillati</taxon>
        <taxon>Actinomycetota</taxon>
        <taxon>Actinomycetes</taxon>
        <taxon>Streptosporangiales</taxon>
        <taxon>Allonocardiopsis</taxon>
    </lineage>
</organism>
<comment type="caution">
    <text evidence="4">The sequence shown here is derived from an EMBL/GenBank/DDBJ whole genome shotgun (WGS) entry which is preliminary data.</text>
</comment>
<dbReference type="Proteomes" id="UP000237846">
    <property type="component" value="Unassembled WGS sequence"/>
</dbReference>
<dbReference type="Pfam" id="PF05065">
    <property type="entry name" value="Phage_capsid"/>
    <property type="match status" value="1"/>
</dbReference>
<dbReference type="InterPro" id="IPR054612">
    <property type="entry name" value="Phage_capsid-like_C"/>
</dbReference>
<comment type="subcellular location">
    <subcellularLocation>
        <location evidence="1">Virion</location>
    </subcellularLocation>
</comment>
<reference evidence="4 5" key="1">
    <citation type="submission" date="2018-03" db="EMBL/GenBank/DDBJ databases">
        <title>Genomic Encyclopedia of Archaeal and Bacterial Type Strains, Phase II (KMG-II): from individual species to whole genera.</title>
        <authorList>
            <person name="Goeker M."/>
        </authorList>
    </citation>
    <scope>NUCLEOTIDE SEQUENCE [LARGE SCALE GENOMIC DNA]</scope>
    <source>
        <strain evidence="4 5">DSM 45601</strain>
    </source>
</reference>
<evidence type="ECO:0000256" key="2">
    <source>
        <dbReference type="SAM" id="MobiDB-lite"/>
    </source>
</evidence>
<feature type="domain" description="Phage capsid-like C-terminal" evidence="3">
    <location>
        <begin position="56"/>
        <end position="173"/>
    </location>
</feature>
<sequence>MVSPSPARTPAAAPPADSPAASPGAAFARAFAAEGTGAAVRFDFTITDAFQPTKDRPRVTVRNLFRKRPAGAGPVRFWTEDRPGAAEAATVRESALRPEAAFRSGTAEADVHPISAWVQLPEELLEDPEGLAAFIDFRLLVRLATAENQALTIGEHGLLTHPGIATLPYQGDYLAGLMTACNEIEQIGATAHAMIVNPQDYYFRMVGTGLLADLARNGTLISRTRMVEPGCALVGDFAMAARLLDGGRSVIRVAEPPPGTFARPGVAVCAEIHEGLAVHLPTHFFHVRPTADAGTGRRA</sequence>
<dbReference type="InterPro" id="IPR024455">
    <property type="entry name" value="Phage_capsid"/>
</dbReference>
<keyword evidence="5" id="KW-1185">Reference proteome</keyword>
<dbReference type="OrthoDB" id="5379572at2"/>
<dbReference type="AlphaFoldDB" id="A0A2T0QF26"/>
<feature type="compositionally biased region" description="Low complexity" evidence="2">
    <location>
        <begin position="1"/>
        <end position="11"/>
    </location>
</feature>
<protein>
    <submittedName>
        <fullName evidence="4">HK97 family phage major capsid protein</fullName>
    </submittedName>
</protein>
<dbReference type="NCBIfam" id="NF041188">
    <property type="entry name" value="encap_f3"/>
    <property type="match status" value="1"/>
</dbReference>
<dbReference type="EMBL" id="PVZC01000001">
    <property type="protein sequence ID" value="PRY02512.1"/>
    <property type="molecule type" value="Genomic_DNA"/>
</dbReference>